<dbReference type="WBParaSite" id="ASIM_0001970401-mRNA-1">
    <property type="protein sequence ID" value="ASIM_0001970401-mRNA-1"/>
    <property type="gene ID" value="ASIM_0001970401"/>
</dbReference>
<protein>
    <submittedName>
        <fullName evidence="1">Uncharacterized protein</fullName>
    </submittedName>
</protein>
<reference evidence="1" key="1">
    <citation type="submission" date="2017-02" db="UniProtKB">
        <authorList>
            <consortium name="WormBaseParasite"/>
        </authorList>
    </citation>
    <scope>IDENTIFICATION</scope>
</reference>
<organism evidence="1">
    <name type="scientific">Anisakis simplex</name>
    <name type="common">Herring worm</name>
    <dbReference type="NCBI Taxonomy" id="6269"/>
    <lineage>
        <taxon>Eukaryota</taxon>
        <taxon>Metazoa</taxon>
        <taxon>Ecdysozoa</taxon>
        <taxon>Nematoda</taxon>
        <taxon>Chromadorea</taxon>
        <taxon>Rhabditida</taxon>
        <taxon>Spirurina</taxon>
        <taxon>Ascaridomorpha</taxon>
        <taxon>Ascaridoidea</taxon>
        <taxon>Anisakidae</taxon>
        <taxon>Anisakis</taxon>
        <taxon>Anisakis simplex complex</taxon>
    </lineage>
</organism>
<proteinExistence type="predicted"/>
<sequence length="30" mass="3691">LVFREELVYQFNVCSVYDLEIQQQQQQQQS</sequence>
<name>A0A0M3KFE5_ANISI</name>
<evidence type="ECO:0000313" key="1">
    <source>
        <dbReference type="WBParaSite" id="ASIM_0001970401-mRNA-1"/>
    </source>
</evidence>
<dbReference type="AlphaFoldDB" id="A0A0M3KFE5"/>
<accession>A0A0M3KFE5</accession>